<comment type="caution">
    <text evidence="11">The sequence shown here is derived from an EMBL/GenBank/DDBJ whole genome shotgun (WGS) entry which is preliminary data.</text>
</comment>
<organism evidence="11 12">
    <name type="scientific">Orenia metallireducens</name>
    <dbReference type="NCBI Taxonomy" id="1413210"/>
    <lineage>
        <taxon>Bacteria</taxon>
        <taxon>Bacillati</taxon>
        <taxon>Bacillota</taxon>
        <taxon>Clostridia</taxon>
        <taxon>Halanaerobiales</taxon>
        <taxon>Halobacteroidaceae</taxon>
        <taxon>Orenia</taxon>
    </lineage>
</organism>
<dbReference type="GO" id="GO:0046872">
    <property type="term" value="F:metal ion binding"/>
    <property type="evidence" value="ECO:0007669"/>
    <property type="project" value="UniProtKB-KW"/>
</dbReference>
<evidence type="ECO:0000256" key="7">
    <source>
        <dbReference type="ARBA" id="ARBA00023049"/>
    </source>
</evidence>
<feature type="domain" description="AAA+ ATPase" evidence="10">
    <location>
        <begin position="98"/>
        <end position="243"/>
    </location>
</feature>
<evidence type="ECO:0000256" key="6">
    <source>
        <dbReference type="ARBA" id="ARBA00022833"/>
    </source>
</evidence>
<dbReference type="GO" id="GO:0016887">
    <property type="term" value="F:ATP hydrolysis activity"/>
    <property type="evidence" value="ECO:0007669"/>
    <property type="project" value="InterPro"/>
</dbReference>
<feature type="transmembrane region" description="Helical" evidence="9">
    <location>
        <begin position="12"/>
        <end position="38"/>
    </location>
</feature>
<dbReference type="Pfam" id="PF01434">
    <property type="entry name" value="Peptidase_M41"/>
    <property type="match status" value="1"/>
</dbReference>
<dbReference type="PROSITE" id="PS00674">
    <property type="entry name" value="AAA"/>
    <property type="match status" value="1"/>
</dbReference>
<dbReference type="GO" id="GO:0030163">
    <property type="term" value="P:protein catabolic process"/>
    <property type="evidence" value="ECO:0007669"/>
    <property type="project" value="TreeGrafter"/>
</dbReference>
<keyword evidence="9" id="KW-1133">Transmembrane helix</keyword>
<evidence type="ECO:0000256" key="1">
    <source>
        <dbReference type="ARBA" id="ARBA00001947"/>
    </source>
</evidence>
<keyword evidence="9" id="KW-0812">Transmembrane</keyword>
<evidence type="ECO:0000256" key="8">
    <source>
        <dbReference type="RuleBase" id="RU003651"/>
    </source>
</evidence>
<dbReference type="Pfam" id="PF17862">
    <property type="entry name" value="AAA_lid_3"/>
    <property type="match status" value="1"/>
</dbReference>
<dbReference type="InterPro" id="IPR003960">
    <property type="entry name" value="ATPase_AAA_CS"/>
</dbReference>
<dbReference type="EMBL" id="LWDV01000006">
    <property type="protein sequence ID" value="OCL28050.1"/>
    <property type="molecule type" value="Genomic_DNA"/>
</dbReference>
<dbReference type="InterPro" id="IPR041569">
    <property type="entry name" value="AAA_lid_3"/>
</dbReference>
<evidence type="ECO:0000256" key="5">
    <source>
        <dbReference type="ARBA" id="ARBA00022801"/>
    </source>
</evidence>
<dbReference type="GO" id="GO:0005524">
    <property type="term" value="F:ATP binding"/>
    <property type="evidence" value="ECO:0007669"/>
    <property type="project" value="UniProtKB-KW"/>
</dbReference>
<dbReference type="InterPro" id="IPR003959">
    <property type="entry name" value="ATPase_AAA_core"/>
</dbReference>
<dbReference type="SUPFAM" id="SSF140990">
    <property type="entry name" value="FtsH protease domain-like"/>
    <property type="match status" value="1"/>
</dbReference>
<dbReference type="FunFam" id="3.40.50.300:FF:002568">
    <property type="entry name" value="Cell division protein (FtsH)"/>
    <property type="match status" value="1"/>
</dbReference>
<dbReference type="Proteomes" id="UP000093514">
    <property type="component" value="Unassembled WGS sequence"/>
</dbReference>
<evidence type="ECO:0000259" key="10">
    <source>
        <dbReference type="SMART" id="SM00382"/>
    </source>
</evidence>
<dbReference type="SUPFAM" id="SSF52540">
    <property type="entry name" value="P-loop containing nucleoside triphosphate hydrolases"/>
    <property type="match status" value="1"/>
</dbReference>
<keyword evidence="7" id="KW-0482">Metalloprotease</keyword>
<comment type="similarity">
    <text evidence="8">Belongs to the AAA ATPase family.</text>
</comment>
<dbReference type="InterPro" id="IPR027417">
    <property type="entry name" value="P-loop_NTPase"/>
</dbReference>
<sequence>MAKDFGLGVGLAMIIFLAVNGINLFPMVLLGGLGYFLFNSLNKQALGDNFAISNKDDNKVPKVDFADIGGQDSAKNELLEALEFVKSREEIKKLGIRPLKGLMLSGPPGTGKTLMAKAAANYIDSIFISTSGSEFIEMYAGVGAKRVRKLFKDARDKAKKADKNNAIIFIDEIDVLGGKRGSNSSHMEYDQTLNQLLVELDGISVDDQVNVLVVGATNRIDILDEALLRPGRFDRIVKVDLPDREGREHILKIHTHNKPLADDVDLAQLAKETFRFSGAQLESLTNEAAIMAMREDAEKINKTHFKEAIDKVMMGEKLNRRPNKEELKRVAYHEVGHALLGEIVNPKSVSNITITSRGRALGYVRHNPEDDYYLQTIDYLKNQIAVLVAGSLVEEEILGNRSTGASNDFEKAIQIAKQIIFSGMSKLGVVSKDSLPGKLLHETTSEIIAEQEEIVRKEIKANQEFIHQVVEILLEEESITGDEFRELLSKKEDRVA</sequence>
<gene>
    <name evidence="11" type="ORF">U472_02295</name>
</gene>
<keyword evidence="12" id="KW-1185">Reference proteome</keyword>
<reference evidence="12" key="1">
    <citation type="submission" date="2016-07" db="EMBL/GenBank/DDBJ databases">
        <authorList>
            <person name="Florea S."/>
            <person name="Webb J.S."/>
            <person name="Jaromczyk J."/>
            <person name="Schardl C.L."/>
        </authorList>
    </citation>
    <scope>NUCLEOTIDE SEQUENCE [LARGE SCALE GENOMIC DNA]</scope>
    <source>
        <strain evidence="12">Z6</strain>
    </source>
</reference>
<dbReference type="Gene3D" id="3.40.50.300">
    <property type="entry name" value="P-loop containing nucleotide triphosphate hydrolases"/>
    <property type="match status" value="1"/>
</dbReference>
<keyword evidence="8" id="KW-0067">ATP-binding</keyword>
<evidence type="ECO:0000256" key="3">
    <source>
        <dbReference type="ARBA" id="ARBA00022670"/>
    </source>
</evidence>
<dbReference type="InterPro" id="IPR000642">
    <property type="entry name" value="Peptidase_M41"/>
</dbReference>
<keyword evidence="4" id="KW-0479">Metal-binding</keyword>
<evidence type="ECO:0000313" key="12">
    <source>
        <dbReference type="Proteomes" id="UP000093514"/>
    </source>
</evidence>
<dbReference type="GO" id="GO:0006508">
    <property type="term" value="P:proteolysis"/>
    <property type="evidence" value="ECO:0007669"/>
    <property type="project" value="UniProtKB-KW"/>
</dbReference>
<proteinExistence type="inferred from homology"/>
<keyword evidence="6" id="KW-0862">Zinc</keyword>
<evidence type="ECO:0000256" key="9">
    <source>
        <dbReference type="SAM" id="Phobius"/>
    </source>
</evidence>
<evidence type="ECO:0000256" key="4">
    <source>
        <dbReference type="ARBA" id="ARBA00022723"/>
    </source>
</evidence>
<dbReference type="PANTHER" id="PTHR23076">
    <property type="entry name" value="METALLOPROTEASE M41 FTSH"/>
    <property type="match status" value="1"/>
</dbReference>
<dbReference type="SMART" id="SM00382">
    <property type="entry name" value="AAA"/>
    <property type="match status" value="1"/>
</dbReference>
<dbReference type="FunFam" id="1.10.8.60:FF:000001">
    <property type="entry name" value="ATP-dependent zinc metalloprotease FtsH"/>
    <property type="match status" value="1"/>
</dbReference>
<keyword evidence="5" id="KW-0378">Hydrolase</keyword>
<dbReference type="Pfam" id="PF00004">
    <property type="entry name" value="AAA"/>
    <property type="match status" value="1"/>
</dbReference>
<name>A0A1C0ACE8_9FIRM</name>
<dbReference type="InterPro" id="IPR037219">
    <property type="entry name" value="Peptidase_M41-like"/>
</dbReference>
<accession>A0A1C0ACE8</accession>
<dbReference type="GO" id="GO:0004222">
    <property type="term" value="F:metalloendopeptidase activity"/>
    <property type="evidence" value="ECO:0007669"/>
    <property type="project" value="InterPro"/>
</dbReference>
<comment type="cofactor">
    <cofactor evidence="1">
        <name>Zn(2+)</name>
        <dbReference type="ChEBI" id="CHEBI:29105"/>
    </cofactor>
</comment>
<dbReference type="RefSeq" id="WP_068715110.1">
    <property type="nucleotide sequence ID" value="NZ_LWDV01000006.1"/>
</dbReference>
<dbReference type="Gene3D" id="1.20.58.760">
    <property type="entry name" value="Peptidase M41"/>
    <property type="match status" value="1"/>
</dbReference>
<evidence type="ECO:0000313" key="11">
    <source>
        <dbReference type="EMBL" id="OCL28050.1"/>
    </source>
</evidence>
<dbReference type="GO" id="GO:0004176">
    <property type="term" value="F:ATP-dependent peptidase activity"/>
    <property type="evidence" value="ECO:0007669"/>
    <property type="project" value="InterPro"/>
</dbReference>
<keyword evidence="8" id="KW-0547">Nucleotide-binding</keyword>
<evidence type="ECO:0000256" key="2">
    <source>
        <dbReference type="ARBA" id="ARBA00010044"/>
    </source>
</evidence>
<reference evidence="11 12" key="2">
    <citation type="submission" date="2016-08" db="EMBL/GenBank/DDBJ databases">
        <title>Orenia metallireducens sp. nov. strain Z6, a Novel Metal-reducing Firmicute from the Deep Subsurface.</title>
        <authorList>
            <person name="Maxim B.I."/>
            <person name="Kenneth K."/>
            <person name="Flynn T.M."/>
            <person name="Oloughlin E.J."/>
            <person name="Locke R.A."/>
            <person name="Weber J.R."/>
            <person name="Egan S.M."/>
            <person name="Mackie R.I."/>
            <person name="Cann I.K."/>
        </authorList>
    </citation>
    <scope>NUCLEOTIDE SEQUENCE [LARGE SCALE GENOMIC DNA]</scope>
    <source>
        <strain evidence="11 12">Z6</strain>
    </source>
</reference>
<dbReference type="GO" id="GO:0005886">
    <property type="term" value="C:plasma membrane"/>
    <property type="evidence" value="ECO:0007669"/>
    <property type="project" value="TreeGrafter"/>
</dbReference>
<protein>
    <submittedName>
        <fullName evidence="11">ATPase</fullName>
    </submittedName>
</protein>
<dbReference type="Gene3D" id="1.10.8.60">
    <property type="match status" value="1"/>
</dbReference>
<comment type="similarity">
    <text evidence="2">In the C-terminal section; belongs to the peptidase M41 family.</text>
</comment>
<dbReference type="OrthoDB" id="9809379at2"/>
<dbReference type="AlphaFoldDB" id="A0A1C0ACE8"/>
<dbReference type="PANTHER" id="PTHR23076:SF97">
    <property type="entry name" value="ATP-DEPENDENT ZINC METALLOPROTEASE YME1L1"/>
    <property type="match status" value="1"/>
</dbReference>
<dbReference type="InterPro" id="IPR003593">
    <property type="entry name" value="AAA+_ATPase"/>
</dbReference>
<keyword evidence="9" id="KW-0472">Membrane</keyword>
<keyword evidence="3" id="KW-0645">Protease</keyword>